<dbReference type="GO" id="GO:0006520">
    <property type="term" value="P:amino acid metabolic process"/>
    <property type="evidence" value="ECO:0007669"/>
    <property type="project" value="InterPro"/>
</dbReference>
<dbReference type="Gene3D" id="3.90.1150.10">
    <property type="entry name" value="Aspartate Aminotransferase, domain 1"/>
    <property type="match status" value="1"/>
</dbReference>
<comment type="caution">
    <text evidence="8">The sequence shown here is derived from an EMBL/GenBank/DDBJ whole genome shotgun (WGS) entry which is preliminary data.</text>
</comment>
<dbReference type="InterPro" id="IPR015424">
    <property type="entry name" value="PyrdxlP-dep_Trfase"/>
</dbReference>
<evidence type="ECO:0000256" key="4">
    <source>
        <dbReference type="ARBA" id="ARBA00022679"/>
    </source>
</evidence>
<dbReference type="Gene3D" id="3.40.640.10">
    <property type="entry name" value="Type I PLP-dependent aspartate aminotransferase-like (Major domain)"/>
    <property type="match status" value="1"/>
</dbReference>
<evidence type="ECO:0000256" key="1">
    <source>
        <dbReference type="ARBA" id="ARBA00001933"/>
    </source>
</evidence>
<dbReference type="Proteomes" id="UP000295132">
    <property type="component" value="Unassembled WGS sequence"/>
</dbReference>
<dbReference type="EMBL" id="SMYO01000002">
    <property type="protein sequence ID" value="TDK64268.1"/>
    <property type="molecule type" value="Genomic_DNA"/>
</dbReference>
<dbReference type="RefSeq" id="WP_133333202.1">
    <property type="nucleotide sequence ID" value="NZ_JAVGVR010000001.1"/>
</dbReference>
<evidence type="ECO:0000313" key="7">
    <source>
        <dbReference type="EMBL" id="MDQ6600651.1"/>
    </source>
</evidence>
<dbReference type="EMBL" id="JAVGVR010000001">
    <property type="protein sequence ID" value="MDQ6600651.1"/>
    <property type="molecule type" value="Genomic_DNA"/>
</dbReference>
<keyword evidence="3 8" id="KW-0032">Aminotransferase</keyword>
<dbReference type="PANTHER" id="PTHR46383">
    <property type="entry name" value="ASPARTATE AMINOTRANSFERASE"/>
    <property type="match status" value="1"/>
</dbReference>
<comment type="similarity">
    <text evidence="2">Belongs to the class-I pyridoxal-phosphate-dependent aminotransferase family.</text>
</comment>
<accession>A0A4R5W076</accession>
<dbReference type="AlphaFoldDB" id="A0A4R5W076"/>
<evidence type="ECO:0000256" key="5">
    <source>
        <dbReference type="ARBA" id="ARBA00022898"/>
    </source>
</evidence>
<dbReference type="InterPro" id="IPR015422">
    <property type="entry name" value="PyrdxlP-dep_Trfase_small"/>
</dbReference>
<dbReference type="InterPro" id="IPR015421">
    <property type="entry name" value="PyrdxlP-dep_Trfase_major"/>
</dbReference>
<gene>
    <name evidence="8" type="ORF">E2K98_05300</name>
    <name evidence="7" type="ORF">RCG21_30960</name>
</gene>
<dbReference type="NCBIfam" id="NF006388">
    <property type="entry name" value="PRK08637.1"/>
    <property type="match status" value="1"/>
</dbReference>
<dbReference type="Pfam" id="PF00155">
    <property type="entry name" value="Aminotran_1_2"/>
    <property type="match status" value="1"/>
</dbReference>
<reference evidence="7" key="2">
    <citation type="submission" date="2023-08" db="EMBL/GenBank/DDBJ databases">
        <title>Nitrogen cycling bacteria in agricultural field soils.</title>
        <authorList>
            <person name="Jang J."/>
        </authorList>
    </citation>
    <scope>NUCLEOTIDE SEQUENCE</scope>
    <source>
        <strain evidence="7">PS3-36</strain>
    </source>
</reference>
<reference evidence="8 9" key="1">
    <citation type="submission" date="2019-03" db="EMBL/GenBank/DDBJ databases">
        <title>Bacillus niacini sp. nov. a Nicotinate-Metabolizing Mesophile Isolated from Soil.</title>
        <authorList>
            <person name="Zhang G."/>
        </authorList>
    </citation>
    <scope>NUCLEOTIDE SEQUENCE [LARGE SCALE GENOMIC DNA]</scope>
    <source>
        <strain evidence="8 9">WN066</strain>
    </source>
</reference>
<dbReference type="GO" id="GO:0008483">
    <property type="term" value="F:transaminase activity"/>
    <property type="evidence" value="ECO:0007669"/>
    <property type="project" value="UniProtKB-KW"/>
</dbReference>
<proteinExistence type="inferred from homology"/>
<organism evidence="8 9">
    <name type="scientific">Bacillus salipaludis</name>
    <dbReference type="NCBI Taxonomy" id="2547811"/>
    <lineage>
        <taxon>Bacteria</taxon>
        <taxon>Bacillati</taxon>
        <taxon>Bacillota</taxon>
        <taxon>Bacilli</taxon>
        <taxon>Bacillales</taxon>
        <taxon>Bacillaceae</taxon>
        <taxon>Bacillus</taxon>
    </lineage>
</organism>
<dbReference type="InterPro" id="IPR004839">
    <property type="entry name" value="Aminotransferase_I/II_large"/>
</dbReference>
<dbReference type="GO" id="GO:0030170">
    <property type="term" value="F:pyridoxal phosphate binding"/>
    <property type="evidence" value="ECO:0007669"/>
    <property type="project" value="InterPro"/>
</dbReference>
<dbReference type="PANTHER" id="PTHR46383:SF1">
    <property type="entry name" value="ASPARTATE AMINOTRANSFERASE"/>
    <property type="match status" value="1"/>
</dbReference>
<dbReference type="SUPFAM" id="SSF53383">
    <property type="entry name" value="PLP-dependent transferases"/>
    <property type="match status" value="1"/>
</dbReference>
<dbReference type="Proteomes" id="UP001178888">
    <property type="component" value="Unassembled WGS sequence"/>
</dbReference>
<protein>
    <submittedName>
        <fullName evidence="8">Aminotransferase class I/II-fold pyridoxal phosphate-dependent enzyme</fullName>
    </submittedName>
</protein>
<comment type="cofactor">
    <cofactor evidence="1">
        <name>pyridoxal 5'-phosphate</name>
        <dbReference type="ChEBI" id="CHEBI:597326"/>
    </cofactor>
</comment>
<dbReference type="CDD" id="cd00609">
    <property type="entry name" value="AAT_like"/>
    <property type="match status" value="1"/>
</dbReference>
<feature type="domain" description="Aminotransferase class I/classII large" evidence="6">
    <location>
        <begin position="76"/>
        <end position="419"/>
    </location>
</feature>
<keyword evidence="4 8" id="KW-0808">Transferase</keyword>
<evidence type="ECO:0000313" key="9">
    <source>
        <dbReference type="Proteomes" id="UP000295132"/>
    </source>
</evidence>
<evidence type="ECO:0000256" key="2">
    <source>
        <dbReference type="ARBA" id="ARBA00007441"/>
    </source>
</evidence>
<keyword evidence="5" id="KW-0663">Pyridoxal phosphate</keyword>
<name>A0A4R5W076_9BACI</name>
<evidence type="ECO:0000259" key="6">
    <source>
        <dbReference type="Pfam" id="PF00155"/>
    </source>
</evidence>
<dbReference type="InterPro" id="IPR050596">
    <property type="entry name" value="AspAT/PAT-like"/>
</dbReference>
<keyword evidence="10" id="KW-1185">Reference proteome</keyword>
<sequence>MLNPLAKELNHTIEKNDAHVYQMLSSLGKSLYFPRGIVSQSGEAREKAHTFNATIGTATKKGSPMYLEALQSKLAAFDPKDLYPYAPPTGKMELRTIWKEKLMKENPSLGEKKLGLPIVTNGLTHGLSIVADLFVEKGDPIILPNLFWDNYHLTFDVRHGSQTVTYPLFTSTGTFHVEAMEEAMMQCGKSKLILVMNFPNNPTGYTPYEEEVAKIIEAIIRVANSGIDLVVVADDAYFGQFYEDSIKESIFSRLVGVHPRVLPIKVDGATKEEYAWGFRVGFLTFGIQNPEVLEALEEKTLASIRSTISCCPHPSQTFILDVLQHPNFEVQRKDHFQVMKTRWQRIKEIVSSKKYTDAFEAYPFNSGYFVCLRIKQVDAESLRKYLIDQYGVGTISFGQQNLRIAFSSVEVEDLQQLFECIYQASKELETNLVKL</sequence>
<evidence type="ECO:0000313" key="8">
    <source>
        <dbReference type="EMBL" id="TDK64268.1"/>
    </source>
</evidence>
<evidence type="ECO:0000256" key="3">
    <source>
        <dbReference type="ARBA" id="ARBA00022576"/>
    </source>
</evidence>
<evidence type="ECO:0000313" key="10">
    <source>
        <dbReference type="Proteomes" id="UP001178888"/>
    </source>
</evidence>